<keyword evidence="2" id="KW-1185">Reference proteome</keyword>
<comment type="caution">
    <text evidence="1">The sequence shown here is derived from an EMBL/GenBank/DDBJ whole genome shotgun (WGS) entry which is preliminary data.</text>
</comment>
<sequence length="69" mass="7327">MRGKQSLARKARLKLGEVVAAGLDVDAARSARRKPSPAFLVGLSGSAAEVFNSVPHPMPRRRECAPLAC</sequence>
<dbReference type="EMBL" id="POSP01000003">
    <property type="protein sequence ID" value="PND37523.1"/>
    <property type="molecule type" value="Genomic_DNA"/>
</dbReference>
<dbReference type="AlphaFoldDB" id="A0A2N8KVN8"/>
<dbReference type="Proteomes" id="UP000235916">
    <property type="component" value="Unassembled WGS sequence"/>
</dbReference>
<proteinExistence type="predicted"/>
<accession>A0A2N8KVN8</accession>
<reference evidence="1 2" key="1">
    <citation type="submission" date="2018-01" db="EMBL/GenBank/DDBJ databases">
        <title>Draft genome sequence of Paucibacter aquatile CR182 isolated from freshwater of the Nakdong River.</title>
        <authorList>
            <person name="Choi A."/>
            <person name="Chung E.J."/>
        </authorList>
    </citation>
    <scope>NUCLEOTIDE SEQUENCE [LARGE SCALE GENOMIC DNA]</scope>
    <source>
        <strain evidence="1 2">CR182</strain>
    </source>
</reference>
<protein>
    <submittedName>
        <fullName evidence="1">Uncharacterized protein</fullName>
    </submittedName>
</protein>
<organism evidence="1 2">
    <name type="scientific">Kinneretia aquatilis</name>
    <dbReference type="NCBI Taxonomy" id="2070761"/>
    <lineage>
        <taxon>Bacteria</taxon>
        <taxon>Pseudomonadati</taxon>
        <taxon>Pseudomonadota</taxon>
        <taxon>Betaproteobacteria</taxon>
        <taxon>Burkholderiales</taxon>
        <taxon>Sphaerotilaceae</taxon>
        <taxon>Roseateles</taxon>
    </lineage>
</organism>
<evidence type="ECO:0000313" key="1">
    <source>
        <dbReference type="EMBL" id="PND37523.1"/>
    </source>
</evidence>
<name>A0A2N8KVN8_9BURK</name>
<gene>
    <name evidence="1" type="ORF">C1O66_08280</name>
</gene>
<evidence type="ECO:0000313" key="2">
    <source>
        <dbReference type="Proteomes" id="UP000235916"/>
    </source>
</evidence>